<dbReference type="AlphaFoldDB" id="A0A843VSY7"/>
<organism evidence="2 3">
    <name type="scientific">Colocasia esculenta</name>
    <name type="common">Wild taro</name>
    <name type="synonym">Arum esculentum</name>
    <dbReference type="NCBI Taxonomy" id="4460"/>
    <lineage>
        <taxon>Eukaryota</taxon>
        <taxon>Viridiplantae</taxon>
        <taxon>Streptophyta</taxon>
        <taxon>Embryophyta</taxon>
        <taxon>Tracheophyta</taxon>
        <taxon>Spermatophyta</taxon>
        <taxon>Magnoliopsida</taxon>
        <taxon>Liliopsida</taxon>
        <taxon>Araceae</taxon>
        <taxon>Aroideae</taxon>
        <taxon>Colocasieae</taxon>
        <taxon>Colocasia</taxon>
    </lineage>
</organism>
<proteinExistence type="predicted"/>
<evidence type="ECO:0000313" key="2">
    <source>
        <dbReference type="EMBL" id="MQL98126.1"/>
    </source>
</evidence>
<feature type="region of interest" description="Disordered" evidence="1">
    <location>
        <begin position="238"/>
        <end position="287"/>
    </location>
</feature>
<accession>A0A843VSY7</accession>
<reference evidence="2" key="1">
    <citation type="submission" date="2017-07" db="EMBL/GenBank/DDBJ databases">
        <title>Taro Niue Genome Assembly and Annotation.</title>
        <authorList>
            <person name="Atibalentja N."/>
            <person name="Keating K."/>
            <person name="Fields C.J."/>
        </authorList>
    </citation>
    <scope>NUCLEOTIDE SEQUENCE</scope>
    <source>
        <strain evidence="2">Niue_2</strain>
        <tissue evidence="2">Leaf</tissue>
    </source>
</reference>
<evidence type="ECO:0000313" key="3">
    <source>
        <dbReference type="Proteomes" id="UP000652761"/>
    </source>
</evidence>
<protein>
    <submittedName>
        <fullName evidence="2">Uncharacterized protein</fullName>
    </submittedName>
</protein>
<feature type="region of interest" description="Disordered" evidence="1">
    <location>
        <begin position="157"/>
        <end position="195"/>
    </location>
</feature>
<keyword evidence="3" id="KW-1185">Reference proteome</keyword>
<dbReference type="Proteomes" id="UP000652761">
    <property type="component" value="Unassembled WGS sequence"/>
</dbReference>
<comment type="caution">
    <text evidence="2">The sequence shown here is derived from an EMBL/GenBank/DDBJ whole genome shotgun (WGS) entry which is preliminary data.</text>
</comment>
<evidence type="ECO:0000256" key="1">
    <source>
        <dbReference type="SAM" id="MobiDB-lite"/>
    </source>
</evidence>
<feature type="compositionally biased region" description="Low complexity" evidence="1">
    <location>
        <begin position="238"/>
        <end position="255"/>
    </location>
</feature>
<sequence>MPQLFEFIAYLTRLNSNPSRSSDPWVAARPSESLAEGPGGQVVTLTLTFALAPALCIAASPSCRRHCVIALTPSLACRRPRAVTDADSVHRLPEEEIEGAATLRLTRAATEAWRCNPPSARFSFDIAVVFNKSAKGRRRKAMVDPGRPRPTRWIYLRPHADPSRQGPQDLPASPPWRLRGQHHRRPLPRPRLRRCRRAQRHGGVLGRMSESYVAESVLLHAQEGAGAAAPATLDVAAAEPAPAQANSDSEAAAPEDAVEAEQLQPKTNLLNRVSEWLMSETRSGGQN</sequence>
<name>A0A843VSY7_COLES</name>
<dbReference type="EMBL" id="NMUH01002145">
    <property type="protein sequence ID" value="MQL98126.1"/>
    <property type="molecule type" value="Genomic_DNA"/>
</dbReference>
<gene>
    <name evidence="2" type="ORF">Taro_030829</name>
</gene>
<feature type="compositionally biased region" description="Basic residues" evidence="1">
    <location>
        <begin position="179"/>
        <end position="195"/>
    </location>
</feature>